<dbReference type="PANTHER" id="PTHR10605:SF56">
    <property type="entry name" value="BIFUNCTIONAL HEPARAN SULFATE N-DEACETYLASE_N-SULFOTRANSFERASE"/>
    <property type="match status" value="1"/>
</dbReference>
<dbReference type="RefSeq" id="WP_367990909.1">
    <property type="nucleotide sequence ID" value="NZ_JBFPJR010000002.1"/>
</dbReference>
<dbReference type="SUPFAM" id="SSF52540">
    <property type="entry name" value="P-loop containing nucleoside triphosphate hydrolases"/>
    <property type="match status" value="1"/>
</dbReference>
<evidence type="ECO:0000256" key="1">
    <source>
        <dbReference type="ARBA" id="ARBA00022679"/>
    </source>
</evidence>
<dbReference type="InterPro" id="IPR037359">
    <property type="entry name" value="NST/OST"/>
</dbReference>
<keyword evidence="2" id="KW-0325">Glycoprotein</keyword>
<protein>
    <submittedName>
        <fullName evidence="4">Sulfotransferase domain-containing protein</fullName>
    </submittedName>
</protein>
<organism evidence="4 5">
    <name type="scientific">Nocardioides eburneus</name>
    <dbReference type="NCBI Taxonomy" id="3231482"/>
    <lineage>
        <taxon>Bacteria</taxon>
        <taxon>Bacillati</taxon>
        <taxon>Actinomycetota</taxon>
        <taxon>Actinomycetes</taxon>
        <taxon>Propionibacteriales</taxon>
        <taxon>Nocardioidaceae</taxon>
        <taxon>Nocardioides</taxon>
    </lineage>
</organism>
<keyword evidence="5" id="KW-1185">Reference proteome</keyword>
<evidence type="ECO:0000259" key="3">
    <source>
        <dbReference type="Pfam" id="PF00685"/>
    </source>
</evidence>
<comment type="caution">
    <text evidence="4">The sequence shown here is derived from an EMBL/GenBank/DDBJ whole genome shotgun (WGS) entry which is preliminary data.</text>
</comment>
<keyword evidence="1" id="KW-0808">Transferase</keyword>
<proteinExistence type="predicted"/>
<feature type="domain" description="Sulfotransferase" evidence="3">
    <location>
        <begin position="15"/>
        <end position="193"/>
    </location>
</feature>
<dbReference type="Pfam" id="PF00685">
    <property type="entry name" value="Sulfotransfer_1"/>
    <property type="match status" value="1"/>
</dbReference>
<evidence type="ECO:0000256" key="2">
    <source>
        <dbReference type="ARBA" id="ARBA00023180"/>
    </source>
</evidence>
<evidence type="ECO:0000313" key="4">
    <source>
        <dbReference type="EMBL" id="MEX0426256.1"/>
    </source>
</evidence>
<sequence>MQSIAAPSEEDRVLTHAFLIGGMKCGTWTMFKLLRKHPAIAASKPKELKYFTNSAFGEWDDYHANFDIKPRTKVLLEGTVQYSRHPDTKDSAYKISRFDPSARFIYLMRDPVARIESQLAHRIAREEIDLTDQARRRELQKAISFSQYFTQAGAFASIFGPEQMYLQTFEHFVRNQVSVVEEIFGFLGVKVPDGVEALPPQNVRRADHGADRFALTAEEEDMIRDSLHDEAQSLTTAFGIDTSVWKRFWVDGQ</sequence>
<gene>
    <name evidence="4" type="ORF">AB3X52_01400</name>
</gene>
<dbReference type="InterPro" id="IPR027417">
    <property type="entry name" value="P-loop_NTPase"/>
</dbReference>
<dbReference type="Proteomes" id="UP001556631">
    <property type="component" value="Unassembled WGS sequence"/>
</dbReference>
<dbReference type="Gene3D" id="3.40.50.300">
    <property type="entry name" value="P-loop containing nucleotide triphosphate hydrolases"/>
    <property type="match status" value="1"/>
</dbReference>
<name>A0ABV3STL0_9ACTN</name>
<reference evidence="4 5" key="1">
    <citation type="submission" date="2024-07" db="EMBL/GenBank/DDBJ databases">
        <authorList>
            <person name="Lee S."/>
            <person name="Kang M."/>
        </authorList>
    </citation>
    <scope>NUCLEOTIDE SEQUENCE [LARGE SCALE GENOMIC DNA]</scope>
    <source>
        <strain evidence="4 5">DS6</strain>
    </source>
</reference>
<dbReference type="InterPro" id="IPR000863">
    <property type="entry name" value="Sulfotransferase_dom"/>
</dbReference>
<dbReference type="EMBL" id="JBFPJR010000002">
    <property type="protein sequence ID" value="MEX0426256.1"/>
    <property type="molecule type" value="Genomic_DNA"/>
</dbReference>
<evidence type="ECO:0000313" key="5">
    <source>
        <dbReference type="Proteomes" id="UP001556631"/>
    </source>
</evidence>
<accession>A0ABV3STL0</accession>
<dbReference type="PANTHER" id="PTHR10605">
    <property type="entry name" value="HEPARAN SULFATE SULFOTRANSFERASE"/>
    <property type="match status" value="1"/>
</dbReference>